<dbReference type="PROSITE" id="PS51379">
    <property type="entry name" value="4FE4S_FER_2"/>
    <property type="match status" value="2"/>
</dbReference>
<accession>A0A3B0QV84</accession>
<dbReference type="Pfam" id="PF13237">
    <property type="entry name" value="Fer4_10"/>
    <property type="match status" value="1"/>
</dbReference>
<reference evidence="6" key="1">
    <citation type="submission" date="2018-06" db="EMBL/GenBank/DDBJ databases">
        <authorList>
            <person name="Zhirakovskaya E."/>
        </authorList>
    </citation>
    <scope>NUCLEOTIDE SEQUENCE</scope>
</reference>
<sequence>MTEAAEKILPRIEIDEKRCKGCSICVDFCPTNVLEMKGSLATVVKLEACTRCQLCDLRCPDFAIRVFD</sequence>
<gene>
    <name evidence="6" type="ORF">MNBD_DELTA01-1287</name>
</gene>
<dbReference type="InterPro" id="IPR017900">
    <property type="entry name" value="4Fe4S_Fe_S_CS"/>
</dbReference>
<evidence type="ECO:0000256" key="4">
    <source>
        <dbReference type="ARBA" id="ARBA00023014"/>
    </source>
</evidence>
<dbReference type="Gene3D" id="3.30.70.20">
    <property type="match status" value="1"/>
</dbReference>
<dbReference type="PANTHER" id="PTHR43687:SF4">
    <property type="entry name" value="BLR5484 PROTEIN"/>
    <property type="match status" value="1"/>
</dbReference>
<keyword evidence="2" id="KW-0479">Metal-binding</keyword>
<dbReference type="GO" id="GO:0051539">
    <property type="term" value="F:4 iron, 4 sulfur cluster binding"/>
    <property type="evidence" value="ECO:0007669"/>
    <property type="project" value="UniProtKB-KW"/>
</dbReference>
<proteinExistence type="predicted"/>
<protein>
    <recommendedName>
        <fullName evidence="5">4Fe-4S ferredoxin-type domain-containing protein</fullName>
    </recommendedName>
</protein>
<keyword evidence="1" id="KW-0004">4Fe-4S</keyword>
<dbReference type="PROSITE" id="PS00198">
    <property type="entry name" value="4FE4S_FER_1"/>
    <property type="match status" value="1"/>
</dbReference>
<evidence type="ECO:0000256" key="1">
    <source>
        <dbReference type="ARBA" id="ARBA00022485"/>
    </source>
</evidence>
<evidence type="ECO:0000313" key="6">
    <source>
        <dbReference type="EMBL" id="VAV85360.1"/>
    </source>
</evidence>
<feature type="domain" description="4Fe-4S ferredoxin-type" evidence="5">
    <location>
        <begin position="40"/>
        <end position="68"/>
    </location>
</feature>
<dbReference type="AlphaFoldDB" id="A0A3B0QV84"/>
<name>A0A3B0QV84_9ZZZZ</name>
<organism evidence="6">
    <name type="scientific">hydrothermal vent metagenome</name>
    <dbReference type="NCBI Taxonomy" id="652676"/>
    <lineage>
        <taxon>unclassified sequences</taxon>
        <taxon>metagenomes</taxon>
        <taxon>ecological metagenomes</taxon>
    </lineage>
</organism>
<evidence type="ECO:0000259" key="5">
    <source>
        <dbReference type="PROSITE" id="PS51379"/>
    </source>
</evidence>
<keyword evidence="3" id="KW-0408">Iron</keyword>
<keyword evidence="4" id="KW-0411">Iron-sulfur</keyword>
<evidence type="ECO:0000256" key="3">
    <source>
        <dbReference type="ARBA" id="ARBA00023004"/>
    </source>
</evidence>
<dbReference type="SUPFAM" id="SSF54862">
    <property type="entry name" value="4Fe-4S ferredoxins"/>
    <property type="match status" value="1"/>
</dbReference>
<dbReference type="InterPro" id="IPR050572">
    <property type="entry name" value="Fe-S_Ferredoxin"/>
</dbReference>
<evidence type="ECO:0000256" key="2">
    <source>
        <dbReference type="ARBA" id="ARBA00022723"/>
    </source>
</evidence>
<dbReference type="GO" id="GO:0046872">
    <property type="term" value="F:metal ion binding"/>
    <property type="evidence" value="ECO:0007669"/>
    <property type="project" value="UniProtKB-KW"/>
</dbReference>
<dbReference type="EMBL" id="UOEA01000086">
    <property type="protein sequence ID" value="VAV85360.1"/>
    <property type="molecule type" value="Genomic_DNA"/>
</dbReference>
<dbReference type="PANTHER" id="PTHR43687">
    <property type="entry name" value="ADENYLYLSULFATE REDUCTASE, BETA SUBUNIT"/>
    <property type="match status" value="1"/>
</dbReference>
<dbReference type="InterPro" id="IPR017896">
    <property type="entry name" value="4Fe4S_Fe-S-bd"/>
</dbReference>
<feature type="domain" description="4Fe-4S ferredoxin-type" evidence="5">
    <location>
        <begin position="10"/>
        <end position="39"/>
    </location>
</feature>